<evidence type="ECO:0000256" key="2">
    <source>
        <dbReference type="ARBA" id="ARBA00023043"/>
    </source>
</evidence>
<accession>A0A8J2LDE5</accession>
<dbReference type="EMBL" id="CAJVCH010569931">
    <property type="protein sequence ID" value="CAG7833567.1"/>
    <property type="molecule type" value="Genomic_DNA"/>
</dbReference>
<dbReference type="OrthoDB" id="194358at2759"/>
<dbReference type="SMART" id="SM00248">
    <property type="entry name" value="ANK"/>
    <property type="match status" value="1"/>
</dbReference>
<evidence type="ECO:0000313" key="7">
    <source>
        <dbReference type="Proteomes" id="UP000708208"/>
    </source>
</evidence>
<name>A0A8J2LDE5_9HEXA</name>
<evidence type="ECO:0000256" key="4">
    <source>
        <dbReference type="SAM" id="Phobius"/>
    </source>
</evidence>
<sequence>MKKGRDWTELCWNYSVRSGYQVSIYDSGLGLGYTAMTTDWEINRKLFEAVEANDLNSIRRSLARNADINAKNRQGSTPLHIAVESYRGDTVRFLMLNGADMHIEDSSRRTAVDIARSNEYTDIFQLLTMMDSTTWRPGDDPDLLLTYYDKEFDNARSREMLIQERSQIEQILQDAGLHHLYSHFERNKISYIQFLRLDDHSLKEIGITDADDRGKIADIVNDRADRKWQETRILPNFMHKFVTSAETTCMLKNLQSHLDNMSTSVSFVRTQQARNPEMLLHNLEGATMNDVTLAINSVAHEADNLIEAVGMFLASTEDNSKESKESDSGLPFVTVCIGIAALNGFLWGLGTVLYLRYRQRL</sequence>
<dbReference type="CDD" id="cd09487">
    <property type="entry name" value="SAM_superfamily"/>
    <property type="match status" value="1"/>
</dbReference>
<dbReference type="PROSITE" id="PS50088">
    <property type="entry name" value="ANK_REPEAT"/>
    <property type="match status" value="1"/>
</dbReference>
<dbReference type="Pfam" id="PF12796">
    <property type="entry name" value="Ank_2"/>
    <property type="match status" value="1"/>
</dbReference>
<evidence type="ECO:0000313" key="6">
    <source>
        <dbReference type="EMBL" id="CAG7833567.1"/>
    </source>
</evidence>
<organism evidence="6 7">
    <name type="scientific">Allacma fusca</name>
    <dbReference type="NCBI Taxonomy" id="39272"/>
    <lineage>
        <taxon>Eukaryota</taxon>
        <taxon>Metazoa</taxon>
        <taxon>Ecdysozoa</taxon>
        <taxon>Arthropoda</taxon>
        <taxon>Hexapoda</taxon>
        <taxon>Collembola</taxon>
        <taxon>Symphypleona</taxon>
        <taxon>Sminthuridae</taxon>
        <taxon>Allacma</taxon>
    </lineage>
</organism>
<protein>
    <recommendedName>
        <fullName evidence="5">SAM domain-containing protein</fullName>
    </recommendedName>
</protein>
<feature type="transmembrane region" description="Helical" evidence="4">
    <location>
        <begin position="330"/>
        <end position="355"/>
    </location>
</feature>
<dbReference type="InterPro" id="IPR001660">
    <property type="entry name" value="SAM"/>
</dbReference>
<keyword evidence="7" id="KW-1185">Reference proteome</keyword>
<comment type="caution">
    <text evidence="6">The sequence shown here is derived from an EMBL/GenBank/DDBJ whole genome shotgun (WGS) entry which is preliminary data.</text>
</comment>
<keyword evidence="2 3" id="KW-0040">ANK repeat</keyword>
<keyword evidence="4" id="KW-0472">Membrane</keyword>
<feature type="domain" description="SAM" evidence="5">
    <location>
        <begin position="166"/>
        <end position="218"/>
    </location>
</feature>
<evidence type="ECO:0000256" key="1">
    <source>
        <dbReference type="ARBA" id="ARBA00022737"/>
    </source>
</evidence>
<dbReference type="AlphaFoldDB" id="A0A8J2LDE5"/>
<proteinExistence type="predicted"/>
<dbReference type="PANTHER" id="PTHR24173:SF74">
    <property type="entry name" value="ANKYRIN REPEAT DOMAIN-CONTAINING PROTEIN 16"/>
    <property type="match status" value="1"/>
</dbReference>
<dbReference type="PANTHER" id="PTHR24173">
    <property type="entry name" value="ANKYRIN REPEAT CONTAINING"/>
    <property type="match status" value="1"/>
</dbReference>
<reference evidence="6" key="1">
    <citation type="submission" date="2021-06" db="EMBL/GenBank/DDBJ databases">
        <authorList>
            <person name="Hodson N. C."/>
            <person name="Mongue J. A."/>
            <person name="Jaron S. K."/>
        </authorList>
    </citation>
    <scope>NUCLEOTIDE SEQUENCE</scope>
</reference>
<dbReference type="Proteomes" id="UP000708208">
    <property type="component" value="Unassembled WGS sequence"/>
</dbReference>
<evidence type="ECO:0000259" key="5">
    <source>
        <dbReference type="Pfam" id="PF00536"/>
    </source>
</evidence>
<feature type="repeat" description="ANK" evidence="3">
    <location>
        <begin position="74"/>
        <end position="106"/>
    </location>
</feature>
<keyword evidence="1" id="KW-0677">Repeat</keyword>
<dbReference type="InterPro" id="IPR002110">
    <property type="entry name" value="Ankyrin_rpt"/>
</dbReference>
<dbReference type="PROSITE" id="PS50297">
    <property type="entry name" value="ANK_REP_REGION"/>
    <property type="match status" value="1"/>
</dbReference>
<keyword evidence="4" id="KW-0812">Transmembrane</keyword>
<evidence type="ECO:0000256" key="3">
    <source>
        <dbReference type="PROSITE-ProRule" id="PRU00023"/>
    </source>
</evidence>
<gene>
    <name evidence="6" type="ORF">AFUS01_LOCUS43176</name>
</gene>
<keyword evidence="4" id="KW-1133">Transmembrane helix</keyword>
<dbReference type="Pfam" id="PF00536">
    <property type="entry name" value="SAM_1"/>
    <property type="match status" value="1"/>
</dbReference>